<dbReference type="VEuPathDB" id="FungiDB:MGL_0758"/>
<feature type="compositionally biased region" description="Basic and acidic residues" evidence="1">
    <location>
        <begin position="1"/>
        <end position="34"/>
    </location>
</feature>
<feature type="region of interest" description="Disordered" evidence="1">
    <location>
        <begin position="322"/>
        <end position="382"/>
    </location>
</feature>
<dbReference type="OrthoDB" id="3342455at2759"/>
<feature type="transmembrane region" description="Helical" evidence="2">
    <location>
        <begin position="54"/>
        <end position="77"/>
    </location>
</feature>
<dbReference type="AlphaFoldDB" id="A8PUS1"/>
<dbReference type="PANTHER" id="PTHR37992:SF1">
    <property type="entry name" value="DUF1774-DOMAIN-CONTAINING PROTEIN"/>
    <property type="match status" value="1"/>
</dbReference>
<feature type="compositionally biased region" description="Basic and acidic residues" evidence="1">
    <location>
        <begin position="363"/>
        <end position="373"/>
    </location>
</feature>
<dbReference type="InParanoid" id="A8PUS1"/>
<organism evidence="3 4">
    <name type="scientific">Malassezia globosa (strain ATCC MYA-4612 / CBS 7966)</name>
    <name type="common">Dandruff-associated fungus</name>
    <dbReference type="NCBI Taxonomy" id="425265"/>
    <lineage>
        <taxon>Eukaryota</taxon>
        <taxon>Fungi</taxon>
        <taxon>Dikarya</taxon>
        <taxon>Basidiomycota</taxon>
        <taxon>Ustilaginomycotina</taxon>
        <taxon>Malasseziomycetes</taxon>
        <taxon>Malasseziales</taxon>
        <taxon>Malasseziaceae</taxon>
        <taxon>Malassezia</taxon>
    </lineage>
</organism>
<evidence type="ECO:0000313" key="4">
    <source>
        <dbReference type="Proteomes" id="UP000008837"/>
    </source>
</evidence>
<proteinExistence type="predicted"/>
<dbReference type="GeneID" id="5856471"/>
<dbReference type="Proteomes" id="UP000008837">
    <property type="component" value="Unassembled WGS sequence"/>
</dbReference>
<accession>A8PUS1</accession>
<feature type="transmembrane region" description="Helical" evidence="2">
    <location>
        <begin position="89"/>
        <end position="113"/>
    </location>
</feature>
<name>A8PUS1_MALGO</name>
<protein>
    <submittedName>
        <fullName evidence="3">Uncharacterized protein</fullName>
    </submittedName>
</protein>
<gene>
    <name evidence="3" type="ORF">MGL_0758</name>
</gene>
<dbReference type="STRING" id="425265.A8PUS1"/>
<comment type="caution">
    <text evidence="3">The sequence shown here is derived from an EMBL/GenBank/DDBJ whole genome shotgun (WGS) entry which is preliminary data.</text>
</comment>
<keyword evidence="2" id="KW-1133">Transmembrane helix</keyword>
<dbReference type="PANTHER" id="PTHR37992">
    <property type="entry name" value="EXPRESSED PROTEIN"/>
    <property type="match status" value="1"/>
</dbReference>
<feature type="transmembrane region" description="Helical" evidence="2">
    <location>
        <begin position="152"/>
        <end position="175"/>
    </location>
</feature>
<feature type="transmembrane region" description="Helical" evidence="2">
    <location>
        <begin position="281"/>
        <end position="304"/>
    </location>
</feature>
<feature type="transmembrane region" description="Helical" evidence="2">
    <location>
        <begin position="125"/>
        <end position="145"/>
    </location>
</feature>
<dbReference type="RefSeq" id="XP_001732165.1">
    <property type="nucleotide sequence ID" value="XM_001732113.1"/>
</dbReference>
<evidence type="ECO:0000313" key="3">
    <source>
        <dbReference type="EMBL" id="EDP44951.1"/>
    </source>
</evidence>
<dbReference type="KEGG" id="mgl:MGL_0758"/>
<evidence type="ECO:0000256" key="2">
    <source>
        <dbReference type="SAM" id="Phobius"/>
    </source>
</evidence>
<evidence type="ECO:0000256" key="1">
    <source>
        <dbReference type="SAM" id="MobiDB-lite"/>
    </source>
</evidence>
<reference evidence="3 4" key="1">
    <citation type="journal article" date="2007" name="Proc. Natl. Acad. Sci. U.S.A.">
        <title>Dandruff-associated Malassezia genomes reveal convergent and divergent virulence traits shared with plant and human fungal pathogens.</title>
        <authorList>
            <person name="Xu J."/>
            <person name="Saunders C.W."/>
            <person name="Hu P."/>
            <person name="Grant R.A."/>
            <person name="Boekhout T."/>
            <person name="Kuramae E.E."/>
            <person name="Kronstad J.W."/>
            <person name="Deangelis Y.M."/>
            <person name="Reeder N.L."/>
            <person name="Johnstone K.R."/>
            <person name="Leland M."/>
            <person name="Fieno A.M."/>
            <person name="Begley W.M."/>
            <person name="Sun Y."/>
            <person name="Lacey M.P."/>
            <person name="Chaudhary T."/>
            <person name="Keough T."/>
            <person name="Chu L."/>
            <person name="Sears R."/>
            <person name="Yuan B."/>
            <person name="Dawson T.L.Jr."/>
        </authorList>
    </citation>
    <scope>NUCLEOTIDE SEQUENCE [LARGE SCALE GENOMIC DNA]</scope>
    <source>
        <strain evidence="4">ATCC MYA-4612 / CBS 7966</strain>
    </source>
</reference>
<dbReference type="OMA" id="SIHYVFR"/>
<keyword evidence="4" id="KW-1185">Reference proteome</keyword>
<sequence>MSTSDVQRHAREDGRVQRHSEREDVHGNNEEEQHAPLTARQKASLRFLQVNTPISLLCCIATALFAAMIVPSIHYVFRSQPTYFSMAPLMLLAYSIVMLLFEFGFCLLAVITPNPHTQRCIVQGAGSRLALANYMLSMWLLCRIIDSTTTMVIGSCVLVGIAILTLTNGVVLRAKYRARWMHPLELLLVHVPNKLVFLFVAQVLLWDQLMLTWGWDRSLGRDALAKGFWFAVCVQTLSGIGLIVWITYTCDVSVYVISMFLDAAVLKFYKMPIIGPNARPFILTIIFFVSMFLRTIALLVPAMLQNGFLVICHTHRRHVPDAPYENPAVEDVSTSTPSALPPPSSAQPSVGAGASNDNDEESTERTRLLRHTDPAYGAVSSA</sequence>
<dbReference type="InterPro" id="IPR013920">
    <property type="entry name" value="DUF1774_fun"/>
</dbReference>
<keyword evidence="2" id="KW-0812">Transmembrane</keyword>
<feature type="transmembrane region" description="Helical" evidence="2">
    <location>
        <begin position="195"/>
        <end position="215"/>
    </location>
</feature>
<dbReference type="EMBL" id="AAYY01000002">
    <property type="protein sequence ID" value="EDP44951.1"/>
    <property type="molecule type" value="Genomic_DNA"/>
</dbReference>
<keyword evidence="2" id="KW-0472">Membrane</keyword>
<feature type="region of interest" description="Disordered" evidence="1">
    <location>
        <begin position="1"/>
        <end position="36"/>
    </location>
</feature>